<proteinExistence type="inferred from homology"/>
<evidence type="ECO:0000313" key="9">
    <source>
        <dbReference type="Proteomes" id="UP001418637"/>
    </source>
</evidence>
<feature type="coiled-coil region" evidence="6">
    <location>
        <begin position="300"/>
        <end position="501"/>
    </location>
</feature>
<name>A0ABV0BHE4_9HYPH</name>
<dbReference type="EMBL" id="JBBYXI010000002">
    <property type="protein sequence ID" value="MEN3930378.1"/>
    <property type="molecule type" value="Genomic_DNA"/>
</dbReference>
<feature type="coiled-coil region" evidence="6">
    <location>
        <begin position="941"/>
        <end position="989"/>
    </location>
</feature>
<accession>A0ABV0BHE4</accession>
<keyword evidence="1 6" id="KW-0963">Cytoplasm</keyword>
<evidence type="ECO:0000256" key="5">
    <source>
        <dbReference type="ARBA" id="ARBA00023125"/>
    </source>
</evidence>
<reference evidence="8 9" key="1">
    <citation type="submission" date="2024-04" db="EMBL/GenBank/DDBJ databases">
        <title>A novel species isolated from cricket.</title>
        <authorList>
            <person name="Wang H.-C."/>
        </authorList>
    </citation>
    <scope>NUCLEOTIDE SEQUENCE [LARGE SCALE GENOMIC DNA]</scope>
    <source>
        <strain evidence="8 9">WL0021</strain>
    </source>
</reference>
<comment type="caution">
    <text evidence="8">The sequence shown here is derived from an EMBL/GenBank/DDBJ whole genome shotgun (WGS) entry which is preliminary data.</text>
</comment>
<keyword evidence="5 6" id="KW-0238">DNA-binding</keyword>
<feature type="coiled-coil region" evidence="6">
    <location>
        <begin position="789"/>
        <end position="879"/>
    </location>
</feature>
<keyword evidence="9" id="KW-1185">Reference proteome</keyword>
<dbReference type="InterPro" id="IPR024704">
    <property type="entry name" value="SMC"/>
</dbReference>
<feature type="domain" description="RecF/RecN/SMC N-terminal" evidence="7">
    <location>
        <begin position="3"/>
        <end position="1134"/>
    </location>
</feature>
<dbReference type="InterPro" id="IPR027417">
    <property type="entry name" value="P-loop_NTPase"/>
</dbReference>
<gene>
    <name evidence="6 8" type="primary">smc</name>
    <name evidence="8" type="ORF">WJT86_04785</name>
</gene>
<dbReference type="HAMAP" id="MF_01894">
    <property type="entry name" value="Smc_prok"/>
    <property type="match status" value="1"/>
</dbReference>
<evidence type="ECO:0000256" key="3">
    <source>
        <dbReference type="ARBA" id="ARBA00022840"/>
    </source>
</evidence>
<evidence type="ECO:0000256" key="6">
    <source>
        <dbReference type="HAMAP-Rule" id="MF_01894"/>
    </source>
</evidence>
<feature type="coiled-coil region" evidence="6">
    <location>
        <begin position="170"/>
        <end position="211"/>
    </location>
</feature>
<dbReference type="InterPro" id="IPR011890">
    <property type="entry name" value="SMC_prok"/>
</dbReference>
<comment type="domain">
    <text evidence="6">Contains large globular domains required for ATP hydrolysis at each terminus and a third globular domain forming a flexible hinge near the middle of the molecule. These domains are separated by coiled-coil structures.</text>
</comment>
<evidence type="ECO:0000256" key="4">
    <source>
        <dbReference type="ARBA" id="ARBA00023054"/>
    </source>
</evidence>
<dbReference type="PANTHER" id="PTHR43977">
    <property type="entry name" value="STRUCTURAL MAINTENANCE OF CHROMOSOMES PROTEIN 3"/>
    <property type="match status" value="1"/>
</dbReference>
<keyword evidence="4 6" id="KW-0175">Coiled coil</keyword>
<dbReference type="RefSeq" id="WP_346336389.1">
    <property type="nucleotide sequence ID" value="NZ_JBBYXI010000002.1"/>
</dbReference>
<comment type="function">
    <text evidence="6">Required for chromosome condensation and partitioning.</text>
</comment>
<comment type="subcellular location">
    <subcellularLocation>
        <location evidence="6">Cytoplasm</location>
    </subcellularLocation>
</comment>
<keyword evidence="2 6" id="KW-0547">Nucleotide-binding</keyword>
<evidence type="ECO:0000313" key="8">
    <source>
        <dbReference type="EMBL" id="MEN3930378.1"/>
    </source>
</evidence>
<dbReference type="Proteomes" id="UP001418637">
    <property type="component" value="Unassembled WGS sequence"/>
</dbReference>
<dbReference type="Pfam" id="PF02463">
    <property type="entry name" value="SMC_N"/>
    <property type="match status" value="1"/>
</dbReference>
<evidence type="ECO:0000256" key="1">
    <source>
        <dbReference type="ARBA" id="ARBA00022490"/>
    </source>
</evidence>
<dbReference type="NCBIfam" id="TIGR02168">
    <property type="entry name" value="SMC_prok_B"/>
    <property type="match status" value="1"/>
</dbReference>
<keyword evidence="3 6" id="KW-0067">ATP-binding</keyword>
<evidence type="ECO:0000256" key="2">
    <source>
        <dbReference type="ARBA" id="ARBA00022741"/>
    </source>
</evidence>
<protein>
    <recommendedName>
        <fullName evidence="6">Chromosome partition protein Smc</fullName>
    </recommendedName>
</protein>
<organism evidence="8 9">
    <name type="scientific">Hohaiivirga grylli</name>
    <dbReference type="NCBI Taxonomy" id="3133970"/>
    <lineage>
        <taxon>Bacteria</taxon>
        <taxon>Pseudomonadati</taxon>
        <taxon>Pseudomonadota</taxon>
        <taxon>Alphaproteobacteria</taxon>
        <taxon>Hyphomicrobiales</taxon>
        <taxon>Methylobacteriaceae</taxon>
        <taxon>Hohaiivirga</taxon>
    </lineage>
</organism>
<feature type="binding site" evidence="6">
    <location>
        <begin position="32"/>
        <end position="39"/>
    </location>
    <ligand>
        <name>ATP</name>
        <dbReference type="ChEBI" id="CHEBI:30616"/>
    </ligand>
</feature>
<sequence>MKLTRLRISGFKTFVEPTDFLIEPGLTGVIGPNGCGKSNLVEALRWVMGESSYKSMRASGMDDVIFSGSGKRPARNTAEVTVSIDNTDRTAPAGHNDTDTLEVSRRIERADGSTYRINGREVRARDVQLLFADAATGARSPALVRQGQINEIISAKPQSRRRILEDAAGIAGLHARRHEAELRLKGAEDNLLRVEDVLREIESQSESLKKQGRQASRYRTLSAEIRRYEALSLAISFADAREEEDAARLQADEDLKKVAEETEKQTKAATAQAVAAHNLPPLRQKEAETAAAVQRLTHARTELDTEERQSKQKLENLERHIQELEQDITRGATERADAAATILRLKNEKEQLFKEEAESASSHEKAHSLVAQCKEVLAQEEATLTKLQAEVSDLNAQRSSLERSRQDEQLRHDKLVTEQQQLEQKLSEFTAAVSHQAAIDELRNNIAALAENLAAAEQRQEAARQALIIAREAEANLRAPLQEAQNNAQKLETEIRTLAKLLAPAPGMVGTAILEEITTEKGYEIALGAALGDDLDASSDVQAAVHWSIIEGDINAPLPTGVTSLAKYVSAPAALKRRLSQIGVVDSAAALSLQDQLLPGQRLVSKEGGLWRWDGFTAAADAPTPAARRLAEKNRLGDLEKAAATAEAIREKRINEMEAAQAAVKKAAQEESAAIDATRSNRQHLDRSREELARLERLETENSARITSLKAALDRINNDKKEATVRLENANTALAQFEPATELEGKLNQQRIKVAEVRTATSDAQSELHRLLSEAASRTRRSEMISADITSWSQRMERAEEAASTLNERLERARKEQKELQEAPDTYLIRRRALIAEIEKAEIQQKEASDIRAEAENILAETDRQARLALEQLSSAREARAGSQARHEASIRRLAEITHQISETLETSPAGLIELAGLNNQDALPPPEEVERKLTALKVDRERLGAVNLRAEDELTEIEEKKSGILNEKGDLEEAIKRLRQAIYSLNREGRERLLAAFDIVNAHFQNLFTTLFSGGTAELTLVDSDDPLEAGLEILARPPGKKPQTMTLLSGGEQALTAIALIFAVFLTNPSPICVLDEVDAPLDDANVERYCDLLTEMAQKTETRFVVITHNPITMARMDRLFGVTMAEKGVSQLVSVDLEAAEQLVENV</sequence>
<dbReference type="Gene3D" id="3.40.50.300">
    <property type="entry name" value="P-loop containing nucleotide triphosphate hydrolases"/>
    <property type="match status" value="2"/>
</dbReference>
<dbReference type="SUPFAM" id="SSF52540">
    <property type="entry name" value="P-loop containing nucleoside triphosphate hydrolases"/>
    <property type="match status" value="1"/>
</dbReference>
<comment type="similarity">
    <text evidence="6">Belongs to the SMC family.</text>
</comment>
<evidence type="ECO:0000259" key="7">
    <source>
        <dbReference type="Pfam" id="PF02463"/>
    </source>
</evidence>
<comment type="subunit">
    <text evidence="6">Homodimer.</text>
</comment>
<feature type="coiled-coil region" evidence="6">
    <location>
        <begin position="650"/>
        <end position="733"/>
    </location>
</feature>
<dbReference type="InterPro" id="IPR003395">
    <property type="entry name" value="RecF/RecN/SMC_N"/>
</dbReference>
<dbReference type="PIRSF" id="PIRSF005719">
    <property type="entry name" value="SMC"/>
    <property type="match status" value="1"/>
</dbReference>
<dbReference type="CDD" id="cd03278">
    <property type="entry name" value="ABC_SMC_barmotin"/>
    <property type="match status" value="1"/>
</dbReference>